<reference evidence="1 2" key="1">
    <citation type="submission" date="2017-02" db="EMBL/GenBank/DDBJ databases">
        <authorList>
            <person name="Peterson S.W."/>
        </authorList>
    </citation>
    <scope>NUCLEOTIDE SEQUENCE [LARGE SCALE GENOMIC DNA]</scope>
    <source>
        <strain evidence="1 2">DSM 22899</strain>
    </source>
</reference>
<dbReference type="AlphaFoldDB" id="A0A1T5DG93"/>
<dbReference type="RefSeq" id="WP_079717467.1">
    <property type="nucleotide sequence ID" value="NZ_FUYS01000006.1"/>
</dbReference>
<dbReference type="Proteomes" id="UP000190541">
    <property type="component" value="Unassembled WGS sequence"/>
</dbReference>
<sequence length="535" mass="58440">MLKSNFNSAFFFTVIFTVVSSCVQGQSTASKVLKLNQKGQLSLVNYANSGDANSVNVIPDFSHAGYKGGGVSIPTVSTKIILEPEKGDQTKRLQDAIIQISNLPLDENGFRGKILLKKGEYEIKGKLTIAASGVVLAGEGQGKDGTVLVATGKNKQILIGIGTDASIVEQIDQTRQRITDDFVPTGSVSFAVERISDFAVGDTIFIRKEPNDAWIKAIGMSKYGWKPESYRIDHERIVTAIKGNQLEVNIPLVDPIYKSYGGASVAKARINRVTKQSGVEYVRMVSRYTSPNDENHGWEAVKIANSEHCWVRGVTAQYFGQSCVTILKNAVFNTVEDCAMLDPVSQNSGGRRYSFNIVSGSFNLIQRCYTRSGRHDFVTGGRVTGPNVFLDCYSTNASVDTGPHQRWATGILFDNVYSNTIKVINAKQNGTGHGWTGAQVMLWNCVSQKPNGVVAEVPPTAMNWNITTRHSIGSSGIGKVLDAIFGGIDTKSGPRSLYLKQLEDRLGVEAVENITIPEQRKSNLFNYLSRWQGES</sequence>
<evidence type="ECO:0000313" key="2">
    <source>
        <dbReference type="Proteomes" id="UP000190541"/>
    </source>
</evidence>
<dbReference type="OrthoDB" id="5488826at2"/>
<evidence type="ECO:0000313" key="1">
    <source>
        <dbReference type="EMBL" id="SKB70724.1"/>
    </source>
</evidence>
<accession>A0A1T5DG93</accession>
<gene>
    <name evidence="1" type="ORF">SAMN05660226_02797</name>
</gene>
<dbReference type="EMBL" id="FUYS01000006">
    <property type="protein sequence ID" value="SKB70724.1"/>
    <property type="molecule type" value="Genomic_DNA"/>
</dbReference>
<protein>
    <recommendedName>
        <fullName evidence="3">Pectate lyase</fullName>
    </recommendedName>
</protein>
<name>A0A1T5DG93_9SPHI</name>
<dbReference type="STRING" id="623280.SAMN05660226_02797"/>
<keyword evidence="2" id="KW-1185">Reference proteome</keyword>
<dbReference type="PROSITE" id="PS51257">
    <property type="entry name" value="PROKAR_LIPOPROTEIN"/>
    <property type="match status" value="1"/>
</dbReference>
<dbReference type="SUPFAM" id="SSF51126">
    <property type="entry name" value="Pectin lyase-like"/>
    <property type="match status" value="1"/>
</dbReference>
<proteinExistence type="predicted"/>
<evidence type="ECO:0008006" key="3">
    <source>
        <dbReference type="Google" id="ProtNLM"/>
    </source>
</evidence>
<organism evidence="1 2">
    <name type="scientific">Parapedobacter luteus</name>
    <dbReference type="NCBI Taxonomy" id="623280"/>
    <lineage>
        <taxon>Bacteria</taxon>
        <taxon>Pseudomonadati</taxon>
        <taxon>Bacteroidota</taxon>
        <taxon>Sphingobacteriia</taxon>
        <taxon>Sphingobacteriales</taxon>
        <taxon>Sphingobacteriaceae</taxon>
        <taxon>Parapedobacter</taxon>
    </lineage>
</organism>
<dbReference type="InterPro" id="IPR011050">
    <property type="entry name" value="Pectin_lyase_fold/virulence"/>
</dbReference>